<evidence type="ECO:0000256" key="1">
    <source>
        <dbReference type="SAM" id="MobiDB-lite"/>
    </source>
</evidence>
<feature type="region of interest" description="Disordered" evidence="1">
    <location>
        <begin position="58"/>
        <end position="139"/>
    </location>
</feature>
<evidence type="ECO:0000313" key="3">
    <source>
        <dbReference type="Proteomes" id="UP000287651"/>
    </source>
</evidence>
<proteinExistence type="predicted"/>
<name>A0A426YKM6_ENSVE</name>
<protein>
    <submittedName>
        <fullName evidence="2">Uncharacterized protein</fullName>
    </submittedName>
</protein>
<accession>A0A426YKM6</accession>
<feature type="compositionally biased region" description="Polar residues" evidence="1">
    <location>
        <begin position="20"/>
        <end position="36"/>
    </location>
</feature>
<gene>
    <name evidence="2" type="ORF">B296_00038039</name>
</gene>
<sequence>MEAPFIRGEGDVLAKRGSPQGASSLSESSRFYTNPKANACGDGRPCWTRTPPWREDAAGVRSLRRCPPATKSESRNASRRSHFAGENALLRGGHPRHFVAQRGPVEWGPIPKSLGKGPTSLTRVPLSDMAALPHRHPPP</sequence>
<dbReference type="Proteomes" id="UP000287651">
    <property type="component" value="Unassembled WGS sequence"/>
</dbReference>
<reference evidence="2 3" key="1">
    <citation type="journal article" date="2014" name="Agronomy (Basel)">
        <title>A Draft Genome Sequence for Ensete ventricosum, the Drought-Tolerant Tree Against Hunger.</title>
        <authorList>
            <person name="Harrison J."/>
            <person name="Moore K.A."/>
            <person name="Paszkiewicz K."/>
            <person name="Jones T."/>
            <person name="Grant M."/>
            <person name="Ambacheew D."/>
            <person name="Muzemil S."/>
            <person name="Studholme D.J."/>
        </authorList>
    </citation>
    <scope>NUCLEOTIDE SEQUENCE [LARGE SCALE GENOMIC DNA]</scope>
</reference>
<evidence type="ECO:0000313" key="2">
    <source>
        <dbReference type="EMBL" id="RRT52216.1"/>
    </source>
</evidence>
<comment type="caution">
    <text evidence="2">The sequence shown here is derived from an EMBL/GenBank/DDBJ whole genome shotgun (WGS) entry which is preliminary data.</text>
</comment>
<feature type="region of interest" description="Disordered" evidence="1">
    <location>
        <begin position="1"/>
        <end position="44"/>
    </location>
</feature>
<dbReference type="AlphaFoldDB" id="A0A426YKM6"/>
<organism evidence="2 3">
    <name type="scientific">Ensete ventricosum</name>
    <name type="common">Abyssinian banana</name>
    <name type="synonym">Musa ensete</name>
    <dbReference type="NCBI Taxonomy" id="4639"/>
    <lineage>
        <taxon>Eukaryota</taxon>
        <taxon>Viridiplantae</taxon>
        <taxon>Streptophyta</taxon>
        <taxon>Embryophyta</taxon>
        <taxon>Tracheophyta</taxon>
        <taxon>Spermatophyta</taxon>
        <taxon>Magnoliopsida</taxon>
        <taxon>Liliopsida</taxon>
        <taxon>Zingiberales</taxon>
        <taxon>Musaceae</taxon>
        <taxon>Ensete</taxon>
    </lineage>
</organism>
<dbReference type="EMBL" id="AMZH03011790">
    <property type="protein sequence ID" value="RRT52216.1"/>
    <property type="molecule type" value="Genomic_DNA"/>
</dbReference>